<dbReference type="GO" id="GO:0006109">
    <property type="term" value="P:regulation of carbohydrate metabolic process"/>
    <property type="evidence" value="ECO:0007669"/>
    <property type="project" value="UniProtKB-UniRule"/>
</dbReference>
<evidence type="ECO:0000256" key="5">
    <source>
        <dbReference type="HAMAP-Rule" id="MF_00167"/>
    </source>
</evidence>
<dbReference type="Gene3D" id="2.60.40.4380">
    <property type="entry name" value="Translational regulator CsrA"/>
    <property type="match status" value="1"/>
</dbReference>
<dbReference type="PANTHER" id="PTHR34984">
    <property type="entry name" value="CARBON STORAGE REGULATOR"/>
    <property type="match status" value="1"/>
</dbReference>
<keyword evidence="5" id="KW-0678">Repressor</keyword>
<dbReference type="GO" id="GO:0045947">
    <property type="term" value="P:negative regulation of translational initiation"/>
    <property type="evidence" value="ECO:0007669"/>
    <property type="project" value="UniProtKB-UniRule"/>
</dbReference>
<dbReference type="AlphaFoldDB" id="A0A1H5XWT0"/>
<dbReference type="GO" id="GO:0006402">
    <property type="term" value="P:mRNA catabolic process"/>
    <property type="evidence" value="ECO:0007669"/>
    <property type="project" value="InterPro"/>
</dbReference>
<keyword evidence="4 5" id="KW-0010">Activator</keyword>
<keyword evidence="3 5" id="KW-0694">RNA-binding</keyword>
<dbReference type="OrthoDB" id="9809061at2"/>
<evidence type="ECO:0000256" key="2">
    <source>
        <dbReference type="ARBA" id="ARBA00022845"/>
    </source>
</evidence>
<dbReference type="InterPro" id="IPR036107">
    <property type="entry name" value="CsrA_sf"/>
</dbReference>
<comment type="similarity">
    <text evidence="5">Belongs to the CsrA/RsmA family.</text>
</comment>
<evidence type="ECO:0000256" key="1">
    <source>
        <dbReference type="ARBA" id="ARBA00022490"/>
    </source>
</evidence>
<dbReference type="PANTHER" id="PTHR34984:SF1">
    <property type="entry name" value="CARBON STORAGE REGULATOR"/>
    <property type="match status" value="1"/>
</dbReference>
<evidence type="ECO:0000313" key="6">
    <source>
        <dbReference type="EMBL" id="SEG15995.1"/>
    </source>
</evidence>
<keyword evidence="2 5" id="KW-0810">Translation regulation</keyword>
<dbReference type="GO" id="GO:0048027">
    <property type="term" value="F:mRNA 5'-UTR binding"/>
    <property type="evidence" value="ECO:0007669"/>
    <property type="project" value="UniProtKB-UniRule"/>
</dbReference>
<dbReference type="RefSeq" id="WP_104002422.1">
    <property type="nucleotide sequence ID" value="NZ_FNVQ01000001.1"/>
</dbReference>
<comment type="subunit">
    <text evidence="5">Homodimer; the beta-strands of each monomer intercalate to form a hydrophobic core, while the alpha-helices form wings that extend away from the core.</text>
</comment>
<dbReference type="SUPFAM" id="SSF117130">
    <property type="entry name" value="CsrA-like"/>
    <property type="match status" value="1"/>
</dbReference>
<sequence>MLIFTRNVDEAFHIGDNAKVTVLGIKGNQVRIGVDAPKDTRVDRAEIRQRRLNEEAILRRVSVYQYAFDCTNGGSKLTEIAANCEEDALAYLHSQFRGIDPKSLMLDITWYPELLIKDDLGRLDPKQAATLTNLRDTLRHNATLPVTLIDSTLEITEEAA</sequence>
<dbReference type="EMBL" id="FNVQ01000001">
    <property type="protein sequence ID" value="SEG15995.1"/>
    <property type="molecule type" value="Genomic_DNA"/>
</dbReference>
<accession>A0A1H5XWT0</accession>
<comment type="function">
    <text evidence="5">A key translational regulator that binds mRNA to regulate translation initiation and/or mRNA stability. Mediates global changes in gene expression, shifting from rapid growth to stress survival by linking envelope stress, the stringent response and the catabolite repression systems. Usually binds in the 5'-UTR; binding at or near the Shine-Dalgarno sequence prevents ribosome-binding, repressing translation, binding elsewhere in the 5'-UTR can activate translation and/or stabilize the mRNA. Its function is antagonized by small RNA(s).</text>
</comment>
<dbReference type="GO" id="GO:0045948">
    <property type="term" value="P:positive regulation of translational initiation"/>
    <property type="evidence" value="ECO:0007669"/>
    <property type="project" value="UniProtKB-UniRule"/>
</dbReference>
<evidence type="ECO:0000313" key="7">
    <source>
        <dbReference type="Proteomes" id="UP000236745"/>
    </source>
</evidence>
<dbReference type="GO" id="GO:0005829">
    <property type="term" value="C:cytosol"/>
    <property type="evidence" value="ECO:0007669"/>
    <property type="project" value="TreeGrafter"/>
</dbReference>
<evidence type="ECO:0000256" key="4">
    <source>
        <dbReference type="ARBA" id="ARBA00023159"/>
    </source>
</evidence>
<keyword evidence="7" id="KW-1185">Reference proteome</keyword>
<name>A0A1H5XWT0_9GAMM</name>
<proteinExistence type="inferred from homology"/>
<dbReference type="InterPro" id="IPR003751">
    <property type="entry name" value="CsrA"/>
</dbReference>
<dbReference type="HAMAP" id="MF_00167">
    <property type="entry name" value="CsrA"/>
    <property type="match status" value="1"/>
</dbReference>
<reference evidence="6 7" key="1">
    <citation type="submission" date="2016-10" db="EMBL/GenBank/DDBJ databases">
        <authorList>
            <person name="de Groot N.N."/>
        </authorList>
    </citation>
    <scope>NUCLEOTIDE SEQUENCE [LARGE SCALE GENOMIC DNA]</scope>
    <source>
        <strain evidence="6 7">DSM 22012</strain>
    </source>
</reference>
<dbReference type="Pfam" id="PF02599">
    <property type="entry name" value="CsrA"/>
    <property type="match status" value="1"/>
</dbReference>
<organism evidence="6 7">
    <name type="scientific">Marinobacterium lutimaris</name>
    <dbReference type="NCBI Taxonomy" id="568106"/>
    <lineage>
        <taxon>Bacteria</taxon>
        <taxon>Pseudomonadati</taxon>
        <taxon>Pseudomonadota</taxon>
        <taxon>Gammaproteobacteria</taxon>
        <taxon>Oceanospirillales</taxon>
        <taxon>Oceanospirillaceae</taxon>
        <taxon>Marinobacterium</taxon>
    </lineage>
</organism>
<comment type="subcellular location">
    <subcellularLocation>
        <location evidence="5">Cytoplasm</location>
    </subcellularLocation>
</comment>
<gene>
    <name evidence="5" type="primary">csrA</name>
    <name evidence="6" type="ORF">SAMN05444390_1011527</name>
</gene>
<evidence type="ECO:0000256" key="3">
    <source>
        <dbReference type="ARBA" id="ARBA00022884"/>
    </source>
</evidence>
<keyword evidence="1 5" id="KW-0963">Cytoplasm</keyword>
<protein>
    <recommendedName>
        <fullName evidence="5">Translational regulator CsrA</fullName>
    </recommendedName>
    <alternativeName>
        <fullName evidence="5">Carbon storage regulator</fullName>
    </alternativeName>
</protein>
<dbReference type="Proteomes" id="UP000236745">
    <property type="component" value="Unassembled WGS sequence"/>
</dbReference>